<dbReference type="EMBL" id="FQZE01000018">
    <property type="protein sequence ID" value="SHJ39262.1"/>
    <property type="molecule type" value="Genomic_DNA"/>
</dbReference>
<proteinExistence type="predicted"/>
<dbReference type="RefSeq" id="WP_139279567.1">
    <property type="nucleotide sequence ID" value="NZ_FQZE01000018.1"/>
</dbReference>
<gene>
    <name evidence="1" type="ORF">SAMN05444280_11833</name>
</gene>
<evidence type="ECO:0000313" key="1">
    <source>
        <dbReference type="EMBL" id="SHJ39262.1"/>
    </source>
</evidence>
<reference evidence="1 2" key="1">
    <citation type="submission" date="2016-11" db="EMBL/GenBank/DDBJ databases">
        <authorList>
            <person name="Jaros S."/>
            <person name="Januszkiewicz K."/>
            <person name="Wedrychowicz H."/>
        </authorList>
    </citation>
    <scope>NUCLEOTIDE SEQUENCE [LARGE SCALE GENOMIC DNA]</scope>
    <source>
        <strain evidence="1 2">DSM 27063</strain>
    </source>
</reference>
<dbReference type="AlphaFoldDB" id="A0A1M6IXX2"/>
<protein>
    <submittedName>
        <fullName evidence="1">Uncharacterized protein</fullName>
    </submittedName>
</protein>
<accession>A0A1M6IXX2</accession>
<evidence type="ECO:0000313" key="2">
    <source>
        <dbReference type="Proteomes" id="UP000184050"/>
    </source>
</evidence>
<organism evidence="1 2">
    <name type="scientific">Tangfeifania diversioriginum</name>
    <dbReference type="NCBI Taxonomy" id="1168035"/>
    <lineage>
        <taxon>Bacteria</taxon>
        <taxon>Pseudomonadati</taxon>
        <taxon>Bacteroidota</taxon>
        <taxon>Bacteroidia</taxon>
        <taxon>Marinilabiliales</taxon>
        <taxon>Prolixibacteraceae</taxon>
        <taxon>Tangfeifania</taxon>
    </lineage>
</organism>
<name>A0A1M6IXX2_9BACT</name>
<dbReference type="Proteomes" id="UP000184050">
    <property type="component" value="Unassembled WGS sequence"/>
</dbReference>
<keyword evidence="2" id="KW-1185">Reference proteome</keyword>
<dbReference type="STRING" id="1168035.SAMN05444280_11833"/>
<sequence length="64" mass="7575">MELLLKGNKKQLRIFTDLAKMLNIKHYSITDEMEEKAFAKSIEDGDQSLLDEKEAQEFENWLKK</sequence>